<dbReference type="PANTHER" id="PTHR35908">
    <property type="entry name" value="HYPOTHETICAL FUSION PROTEIN"/>
    <property type="match status" value="1"/>
</dbReference>
<dbReference type="Gene3D" id="3.10.180.10">
    <property type="entry name" value="2,3-Dihydroxybiphenyl 1,2-Dioxygenase, domain 1"/>
    <property type="match status" value="1"/>
</dbReference>
<dbReference type="Pfam" id="PF18029">
    <property type="entry name" value="Glyoxalase_6"/>
    <property type="match status" value="1"/>
</dbReference>
<reference evidence="2 3" key="1">
    <citation type="submission" date="2022-11" db="EMBL/GenBank/DDBJ databases">
        <title>Mycobacterium sp. nov.</title>
        <authorList>
            <person name="Papic B."/>
            <person name="Spicic S."/>
            <person name="Duvnjak S."/>
        </authorList>
    </citation>
    <scope>NUCLEOTIDE SEQUENCE [LARGE SCALE GENOMIC DNA]</scope>
    <source>
        <strain evidence="2 3">CVI_P4</strain>
    </source>
</reference>
<dbReference type="PANTHER" id="PTHR35908:SF1">
    <property type="entry name" value="CONSERVED PROTEIN"/>
    <property type="match status" value="1"/>
</dbReference>
<dbReference type="RefSeq" id="WP_265997792.1">
    <property type="nucleotide sequence ID" value="NZ_JAPJDN010000011.1"/>
</dbReference>
<comment type="caution">
    <text evidence="2">The sequence shown here is derived from an EMBL/GenBank/DDBJ whole genome shotgun (WGS) entry which is preliminary data.</text>
</comment>
<dbReference type="InterPro" id="IPR037523">
    <property type="entry name" value="VOC_core"/>
</dbReference>
<evidence type="ECO:0000313" key="2">
    <source>
        <dbReference type="EMBL" id="MCX2938080.1"/>
    </source>
</evidence>
<dbReference type="SUPFAM" id="SSF54593">
    <property type="entry name" value="Glyoxalase/Bleomycin resistance protein/Dihydroxybiphenyl dioxygenase"/>
    <property type="match status" value="1"/>
</dbReference>
<dbReference type="CDD" id="cd06587">
    <property type="entry name" value="VOC"/>
    <property type="match status" value="1"/>
</dbReference>
<keyword evidence="3" id="KW-1185">Reference proteome</keyword>
<dbReference type="EMBL" id="JAPJDO010000011">
    <property type="protein sequence ID" value="MCX2938080.1"/>
    <property type="molecule type" value="Genomic_DNA"/>
</dbReference>
<accession>A0ABT3SGQ1</accession>
<evidence type="ECO:0000259" key="1">
    <source>
        <dbReference type="PROSITE" id="PS51819"/>
    </source>
</evidence>
<dbReference type="PROSITE" id="PS51819">
    <property type="entry name" value="VOC"/>
    <property type="match status" value="1"/>
</dbReference>
<name>A0ABT3SGQ1_9MYCO</name>
<evidence type="ECO:0000313" key="3">
    <source>
        <dbReference type="Proteomes" id="UP001300745"/>
    </source>
</evidence>
<dbReference type="InterPro" id="IPR029068">
    <property type="entry name" value="Glyas_Bleomycin-R_OHBP_Dase"/>
</dbReference>
<dbReference type="InterPro" id="IPR041581">
    <property type="entry name" value="Glyoxalase_6"/>
</dbReference>
<feature type="domain" description="VOC" evidence="1">
    <location>
        <begin position="12"/>
        <end position="122"/>
    </location>
</feature>
<protein>
    <submittedName>
        <fullName evidence="2">VOC family protein</fullName>
    </submittedName>
</protein>
<proteinExistence type="predicted"/>
<sequence>MSYVRVSVGSLKTENITFDTTDPEGLAAWWARALDGEVTPIAPPFFVVVSRPGGPGLAFQQVPDPTPGKNKVHLDFSTDDVEAEVARLVELGATETGRNNFGDFAWVVLADPDGNAFCVAPHT</sequence>
<gene>
    <name evidence="2" type="ORF">ORI27_15335</name>
</gene>
<organism evidence="2 3">
    <name type="scientific">Mycobacterium pinniadriaticum</name>
    <dbReference type="NCBI Taxonomy" id="2994102"/>
    <lineage>
        <taxon>Bacteria</taxon>
        <taxon>Bacillati</taxon>
        <taxon>Actinomycetota</taxon>
        <taxon>Actinomycetes</taxon>
        <taxon>Mycobacteriales</taxon>
        <taxon>Mycobacteriaceae</taxon>
        <taxon>Mycobacterium</taxon>
    </lineage>
</organism>
<dbReference type="Proteomes" id="UP001300745">
    <property type="component" value="Unassembled WGS sequence"/>
</dbReference>